<dbReference type="RefSeq" id="WP_027885234.1">
    <property type="nucleotide sequence ID" value="NZ_BMWY01000006.1"/>
</dbReference>
<evidence type="ECO:0000313" key="7">
    <source>
        <dbReference type="Proteomes" id="UP000615593"/>
    </source>
</evidence>
<sequence length="182" mass="21060">MQIEKTPLKDCLIIKPRVFEDDRGSFFESFNKETFQKETGLEVNFVQDNQSISKKGTLRGFHLQKGEHAQAKLVRVIKGEVMDVVVDLREDSETFGETFSIILNEQNNHQLFVPRGFGHAFITISDEAIFAYKCDNYYNKASEAGIIYSDETLNIDWHLPKEQLILSEKDQELPTFEEFKKS</sequence>
<evidence type="ECO:0000256" key="1">
    <source>
        <dbReference type="ARBA" id="ARBA00001298"/>
    </source>
</evidence>
<comment type="similarity">
    <text evidence="5">Belongs to the dTDP-4-dehydrorhamnose 3,5-epimerase family.</text>
</comment>
<dbReference type="EC" id="5.1.3.13" evidence="3 5"/>
<comment type="subunit">
    <text evidence="5">Homodimer.</text>
</comment>
<gene>
    <name evidence="6" type="primary">rmlC</name>
    <name evidence="6" type="ORF">GCM10008088_22240</name>
</gene>
<dbReference type="InterPro" id="IPR011051">
    <property type="entry name" value="RmlC_Cupin_sf"/>
</dbReference>
<dbReference type="PANTHER" id="PTHR21047">
    <property type="entry name" value="DTDP-6-DEOXY-D-GLUCOSE-3,5 EPIMERASE"/>
    <property type="match status" value="1"/>
</dbReference>
<dbReference type="NCBIfam" id="TIGR01221">
    <property type="entry name" value="rmlC"/>
    <property type="match status" value="1"/>
</dbReference>
<keyword evidence="7" id="KW-1185">Reference proteome</keyword>
<protein>
    <recommendedName>
        <fullName evidence="4 5">dTDP-4-dehydrorhamnose 3,5-epimerase</fullName>
        <ecNumber evidence="3 5">5.1.3.13</ecNumber>
    </recommendedName>
    <alternativeName>
        <fullName evidence="5">Thymidine diphospho-4-keto-rhamnose 3,5-epimerase</fullName>
    </alternativeName>
</protein>
<dbReference type="InterPro" id="IPR000888">
    <property type="entry name" value="RmlC-like"/>
</dbReference>
<comment type="caution">
    <text evidence="6">The sequence shown here is derived from an EMBL/GenBank/DDBJ whole genome shotgun (WGS) entry which is preliminary data.</text>
</comment>
<dbReference type="CDD" id="cd00438">
    <property type="entry name" value="cupin_RmlC"/>
    <property type="match status" value="1"/>
</dbReference>
<evidence type="ECO:0000256" key="2">
    <source>
        <dbReference type="ARBA" id="ARBA00001997"/>
    </source>
</evidence>
<name>A0ABQ3BX24_9FLAO</name>
<comment type="catalytic activity">
    <reaction evidence="1 5">
        <text>dTDP-4-dehydro-6-deoxy-alpha-D-glucose = dTDP-4-dehydro-beta-L-rhamnose</text>
        <dbReference type="Rhea" id="RHEA:16969"/>
        <dbReference type="ChEBI" id="CHEBI:57649"/>
        <dbReference type="ChEBI" id="CHEBI:62830"/>
        <dbReference type="EC" id="5.1.3.13"/>
    </reaction>
</comment>
<proteinExistence type="inferred from homology"/>
<dbReference type="EMBL" id="BMWY01000006">
    <property type="protein sequence ID" value="GGZ60303.1"/>
    <property type="molecule type" value="Genomic_DNA"/>
</dbReference>
<dbReference type="GeneID" id="94369888"/>
<comment type="pathway">
    <text evidence="5">Carbohydrate biosynthesis; dTDP-L-rhamnose biosynthesis.</text>
</comment>
<evidence type="ECO:0000256" key="5">
    <source>
        <dbReference type="RuleBase" id="RU364069"/>
    </source>
</evidence>
<dbReference type="InterPro" id="IPR014710">
    <property type="entry name" value="RmlC-like_jellyroll"/>
</dbReference>
<reference evidence="7" key="1">
    <citation type="journal article" date="2019" name="Int. J. Syst. Evol. Microbiol.">
        <title>The Global Catalogue of Microorganisms (GCM) 10K type strain sequencing project: providing services to taxonomists for standard genome sequencing and annotation.</title>
        <authorList>
            <consortium name="The Broad Institute Genomics Platform"/>
            <consortium name="The Broad Institute Genome Sequencing Center for Infectious Disease"/>
            <person name="Wu L."/>
            <person name="Ma J."/>
        </authorList>
    </citation>
    <scope>NUCLEOTIDE SEQUENCE [LARGE SCALE GENOMIC DNA]</scope>
    <source>
        <strain evidence="7">KCTC 12708</strain>
    </source>
</reference>
<dbReference type="Pfam" id="PF00908">
    <property type="entry name" value="dTDP_sugar_isom"/>
    <property type="match status" value="1"/>
</dbReference>
<dbReference type="Proteomes" id="UP000615593">
    <property type="component" value="Unassembled WGS sequence"/>
</dbReference>
<accession>A0ABQ3BX24</accession>
<evidence type="ECO:0000256" key="3">
    <source>
        <dbReference type="ARBA" id="ARBA00012098"/>
    </source>
</evidence>
<evidence type="ECO:0000313" key="6">
    <source>
        <dbReference type="EMBL" id="GGZ60303.1"/>
    </source>
</evidence>
<dbReference type="Gene3D" id="2.60.120.10">
    <property type="entry name" value="Jelly Rolls"/>
    <property type="match status" value="1"/>
</dbReference>
<organism evidence="6 7">
    <name type="scientific">Mesonia mobilis</name>
    <dbReference type="NCBI Taxonomy" id="369791"/>
    <lineage>
        <taxon>Bacteria</taxon>
        <taxon>Pseudomonadati</taxon>
        <taxon>Bacteroidota</taxon>
        <taxon>Flavobacteriia</taxon>
        <taxon>Flavobacteriales</taxon>
        <taxon>Flavobacteriaceae</taxon>
        <taxon>Mesonia</taxon>
    </lineage>
</organism>
<keyword evidence="5" id="KW-0413">Isomerase</keyword>
<comment type="function">
    <text evidence="2 5">Catalyzes the epimerization of the C3' and C5'positions of dTDP-6-deoxy-D-xylo-4-hexulose, forming dTDP-6-deoxy-L-lyxo-4-hexulose.</text>
</comment>
<dbReference type="PANTHER" id="PTHR21047:SF2">
    <property type="entry name" value="THYMIDINE DIPHOSPHO-4-KETO-RHAMNOSE 3,5-EPIMERASE"/>
    <property type="match status" value="1"/>
</dbReference>
<evidence type="ECO:0000256" key="4">
    <source>
        <dbReference type="ARBA" id="ARBA00019595"/>
    </source>
</evidence>
<dbReference type="SUPFAM" id="SSF51182">
    <property type="entry name" value="RmlC-like cupins"/>
    <property type="match status" value="1"/>
</dbReference>